<dbReference type="OrthoDB" id="4951845at2759"/>
<dbReference type="EMBL" id="ML143420">
    <property type="protein sequence ID" value="TBU28554.1"/>
    <property type="molecule type" value="Genomic_DNA"/>
</dbReference>
<dbReference type="Gene3D" id="1.20.1050.10">
    <property type="match status" value="1"/>
</dbReference>
<organism evidence="2">
    <name type="scientific">Dichomitus squalens</name>
    <dbReference type="NCBI Taxonomy" id="114155"/>
    <lineage>
        <taxon>Eukaryota</taxon>
        <taxon>Fungi</taxon>
        <taxon>Dikarya</taxon>
        <taxon>Basidiomycota</taxon>
        <taxon>Agaricomycotina</taxon>
        <taxon>Agaricomycetes</taxon>
        <taxon>Polyporales</taxon>
        <taxon>Polyporaceae</taxon>
        <taxon>Dichomitus</taxon>
    </lineage>
</organism>
<dbReference type="InterPro" id="IPR036249">
    <property type="entry name" value="Thioredoxin-like_sf"/>
</dbReference>
<dbReference type="Gene3D" id="3.40.30.10">
    <property type="entry name" value="Glutaredoxin"/>
    <property type="match status" value="1"/>
</dbReference>
<dbReference type="Pfam" id="PF13409">
    <property type="entry name" value="GST_N_2"/>
    <property type="match status" value="1"/>
</dbReference>
<dbReference type="InterPro" id="IPR054416">
    <property type="entry name" value="GST_UstS-like_C"/>
</dbReference>
<dbReference type="AlphaFoldDB" id="A0A4Q9MLP0"/>
<dbReference type="Proteomes" id="UP000292957">
    <property type="component" value="Unassembled WGS sequence"/>
</dbReference>
<evidence type="ECO:0000259" key="1">
    <source>
        <dbReference type="PROSITE" id="PS50404"/>
    </source>
</evidence>
<reference evidence="2" key="1">
    <citation type="submission" date="2019-01" db="EMBL/GenBank/DDBJ databases">
        <title>Draft genome sequences of three monokaryotic isolates of the white-rot basidiomycete fungus Dichomitus squalens.</title>
        <authorList>
            <consortium name="DOE Joint Genome Institute"/>
            <person name="Lopez S.C."/>
            <person name="Andreopoulos B."/>
            <person name="Pangilinan J."/>
            <person name="Lipzen A."/>
            <person name="Riley R."/>
            <person name="Ahrendt S."/>
            <person name="Ng V."/>
            <person name="Barry K."/>
            <person name="Daum C."/>
            <person name="Grigoriev I.V."/>
            <person name="Hilden K.S."/>
            <person name="Makela M.R."/>
            <person name="de Vries R.P."/>
        </authorList>
    </citation>
    <scope>NUCLEOTIDE SEQUENCE [LARGE SCALE GENOMIC DNA]</scope>
    <source>
        <strain evidence="2">OM18370.1</strain>
    </source>
</reference>
<proteinExistence type="predicted"/>
<dbReference type="SUPFAM" id="SSF52833">
    <property type="entry name" value="Thioredoxin-like"/>
    <property type="match status" value="1"/>
</dbReference>
<gene>
    <name evidence="2" type="ORF">BD311DRAFT_694410</name>
</gene>
<feature type="domain" description="GST N-terminal" evidence="1">
    <location>
        <begin position="14"/>
        <end position="105"/>
    </location>
</feature>
<accession>A0A4Q9MLP0</accession>
<dbReference type="InterPro" id="IPR004045">
    <property type="entry name" value="Glutathione_S-Trfase_N"/>
</dbReference>
<evidence type="ECO:0000313" key="2">
    <source>
        <dbReference type="EMBL" id="TBU28554.1"/>
    </source>
</evidence>
<name>A0A4Q9MLP0_9APHY</name>
<dbReference type="Pfam" id="PF22041">
    <property type="entry name" value="GST_C_7"/>
    <property type="match status" value="1"/>
</dbReference>
<protein>
    <recommendedName>
        <fullName evidence="1">GST N-terminal domain-containing protein</fullName>
    </recommendedName>
</protein>
<sequence length="267" mass="29816">MPEPIIFYDLPRKLEAGSHNKAWNLNTWKTRYTLNIKGLPYKTVWVEYPDIKPLCLKIGAPAAEKLPDGSPLYTLPVIYDPNTRTPVADSAAIARYLDETYPDTPRLFPHGTAALHAAFQAAFLATFFAGGHFVAIGLPASHAVMNAPSAAYFRATREAALGKFLEFAPKGSEKRREHWEGLKGIFHTFATWLEADGKETLFFAGEGEKIVFADLVVAGALRCFRTIFGDESEEWQDILTWDGGRWKRFAEALEKYEAVDEGSVVEL</sequence>
<dbReference type="PROSITE" id="PS50404">
    <property type="entry name" value="GST_NTER"/>
    <property type="match status" value="1"/>
</dbReference>